<dbReference type="InterPro" id="IPR000835">
    <property type="entry name" value="HTH_MarR-typ"/>
</dbReference>
<dbReference type="GO" id="GO:0006950">
    <property type="term" value="P:response to stress"/>
    <property type="evidence" value="ECO:0007669"/>
    <property type="project" value="TreeGrafter"/>
</dbReference>
<dbReference type="eggNOG" id="COG1846">
    <property type="taxonomic scope" value="Bacteria"/>
</dbReference>
<dbReference type="Pfam" id="PF12802">
    <property type="entry name" value="MarR_2"/>
    <property type="match status" value="1"/>
</dbReference>
<name>G8NY15_GRAMM</name>
<gene>
    <name evidence="2" type="ordered locus">AciX8_1260</name>
</gene>
<dbReference type="GO" id="GO:0003700">
    <property type="term" value="F:DNA-binding transcription factor activity"/>
    <property type="evidence" value="ECO:0007669"/>
    <property type="project" value="InterPro"/>
</dbReference>
<dbReference type="PANTHER" id="PTHR33164">
    <property type="entry name" value="TRANSCRIPTIONAL REGULATOR, MARR FAMILY"/>
    <property type="match status" value="1"/>
</dbReference>
<accession>G8NY15</accession>
<dbReference type="PANTHER" id="PTHR33164:SF43">
    <property type="entry name" value="HTH-TYPE TRANSCRIPTIONAL REPRESSOR YETL"/>
    <property type="match status" value="1"/>
</dbReference>
<dbReference type="Gene3D" id="1.10.10.10">
    <property type="entry name" value="Winged helix-like DNA-binding domain superfamily/Winged helix DNA-binding domain"/>
    <property type="match status" value="1"/>
</dbReference>
<dbReference type="InterPro" id="IPR036388">
    <property type="entry name" value="WH-like_DNA-bd_sf"/>
</dbReference>
<dbReference type="HOGENOM" id="CLU_120009_2_0_0"/>
<dbReference type="SUPFAM" id="SSF46785">
    <property type="entry name" value="Winged helix' DNA-binding domain"/>
    <property type="match status" value="1"/>
</dbReference>
<evidence type="ECO:0000313" key="3">
    <source>
        <dbReference type="Proteomes" id="UP000007113"/>
    </source>
</evidence>
<dbReference type="AlphaFoldDB" id="G8NY15"/>
<protein>
    <submittedName>
        <fullName evidence="2">Regulatory protein MarR</fullName>
    </submittedName>
</protein>
<dbReference type="InterPro" id="IPR036390">
    <property type="entry name" value="WH_DNA-bd_sf"/>
</dbReference>
<organism evidence="2 3">
    <name type="scientific">Granulicella mallensis (strain ATCC BAA-1857 / DSM 23137 / MP5ACTX8)</name>
    <dbReference type="NCBI Taxonomy" id="682795"/>
    <lineage>
        <taxon>Bacteria</taxon>
        <taxon>Pseudomonadati</taxon>
        <taxon>Acidobacteriota</taxon>
        <taxon>Terriglobia</taxon>
        <taxon>Terriglobales</taxon>
        <taxon>Acidobacteriaceae</taxon>
        <taxon>Granulicella</taxon>
    </lineage>
</organism>
<dbReference type="KEGG" id="gma:AciX8_1260"/>
<evidence type="ECO:0000259" key="1">
    <source>
        <dbReference type="PROSITE" id="PS50995"/>
    </source>
</evidence>
<dbReference type="SMART" id="SM00347">
    <property type="entry name" value="HTH_MARR"/>
    <property type="match status" value="1"/>
</dbReference>
<proteinExistence type="predicted"/>
<evidence type="ECO:0000313" key="2">
    <source>
        <dbReference type="EMBL" id="AEU35603.1"/>
    </source>
</evidence>
<keyword evidence="3" id="KW-1185">Reference proteome</keyword>
<dbReference type="STRING" id="682795.AciX8_1260"/>
<dbReference type="PROSITE" id="PS50995">
    <property type="entry name" value="HTH_MARR_2"/>
    <property type="match status" value="1"/>
</dbReference>
<dbReference type="RefSeq" id="WP_014264483.1">
    <property type="nucleotide sequence ID" value="NC_016631.1"/>
</dbReference>
<feature type="domain" description="HTH marR-type" evidence="1">
    <location>
        <begin position="10"/>
        <end position="144"/>
    </location>
</feature>
<dbReference type="Proteomes" id="UP000007113">
    <property type="component" value="Chromosome"/>
</dbReference>
<reference evidence="2 3" key="1">
    <citation type="submission" date="2011-11" db="EMBL/GenBank/DDBJ databases">
        <title>Complete sequence of Granulicella mallensis MP5ACTX8.</title>
        <authorList>
            <consortium name="US DOE Joint Genome Institute"/>
            <person name="Lucas S."/>
            <person name="Copeland A."/>
            <person name="Lapidus A."/>
            <person name="Cheng J.-F."/>
            <person name="Goodwin L."/>
            <person name="Pitluck S."/>
            <person name="Peters L."/>
            <person name="Lu M."/>
            <person name="Detter J.C."/>
            <person name="Han C."/>
            <person name="Tapia R."/>
            <person name="Land M."/>
            <person name="Hauser L."/>
            <person name="Kyrpides N."/>
            <person name="Ivanova N."/>
            <person name="Mikhailova N."/>
            <person name="Pagani I."/>
            <person name="Rawat S."/>
            <person name="Mannisto M."/>
            <person name="Haggblom M."/>
            <person name="Woyke T."/>
        </authorList>
    </citation>
    <scope>NUCLEOTIDE SEQUENCE [LARGE SCALE GENOMIC DNA]</scope>
    <source>
        <strain evidence="3">ATCC BAA-1857 / DSM 23137 / MP5ACTX8</strain>
    </source>
</reference>
<dbReference type="EMBL" id="CP003130">
    <property type="protein sequence ID" value="AEU35603.1"/>
    <property type="molecule type" value="Genomic_DNA"/>
</dbReference>
<sequence>MKKENARSNAIPHLAELAEFRYQLRAFLSFSEAASEACGIAAQQYQLMQVIAATPEGRPATISHLAERMILRHNSAVELVDRAEKAGIVRRRNDEQDLRRSLVELTPEGQKILQQLVTQHVQYLKTHGEEIVRTLRTLQPASQAEKPTNADGGR</sequence>
<dbReference type="InterPro" id="IPR039422">
    <property type="entry name" value="MarR/SlyA-like"/>
</dbReference>